<dbReference type="KEGG" id="cvc:BKX93_02595"/>
<evidence type="ECO:0000313" key="2">
    <source>
        <dbReference type="EMBL" id="AOZ48998.1"/>
    </source>
</evidence>
<evidence type="ECO:0000313" key="3">
    <source>
        <dbReference type="Proteomes" id="UP000178776"/>
    </source>
</evidence>
<dbReference type="Proteomes" id="UP000178776">
    <property type="component" value="Chromosome"/>
</dbReference>
<dbReference type="EMBL" id="CP017707">
    <property type="protein sequence ID" value="AOZ48998.1"/>
    <property type="molecule type" value="Genomic_DNA"/>
</dbReference>
<dbReference type="GeneID" id="68840105"/>
<reference evidence="2 3" key="1">
    <citation type="submission" date="2016-10" db="EMBL/GenBank/DDBJ databases">
        <title>Chromobacterium muskegensis sp. nov., an insecticidal bacterium isolated from Sphagnum bogs.</title>
        <authorList>
            <person name="Sparks M.E."/>
            <person name="Blackburn M.B."/>
            <person name="Gundersen-Rindal D.E."/>
            <person name="Mitchell A."/>
            <person name="Farrar R."/>
            <person name="Kuhar D."/>
        </authorList>
    </citation>
    <scope>NUCLEOTIDE SEQUENCE [LARGE SCALE GENOMIC DNA]</scope>
    <source>
        <strain evidence="2 3">21-1</strain>
    </source>
</reference>
<gene>
    <name evidence="2" type="ORF">BKX93_02595</name>
</gene>
<keyword evidence="1" id="KW-0732">Signal</keyword>
<proteinExistence type="predicted"/>
<dbReference type="RefSeq" id="WP_070978583.1">
    <property type="nucleotide sequence ID" value="NZ_CP017707.1"/>
</dbReference>
<dbReference type="AlphaFoldDB" id="A0A1D9LCK5"/>
<feature type="signal peptide" evidence="1">
    <location>
        <begin position="1"/>
        <end position="25"/>
    </location>
</feature>
<accession>A0A1D9LCK5</accession>
<dbReference type="STRING" id="1108595.BKX93_02595"/>
<protein>
    <submittedName>
        <fullName evidence="2">Uncharacterized protein</fullName>
    </submittedName>
</protein>
<sequence length="317" mass="33032">MKPLTGLSGRAFLLMIVLAASSAWAASPTTANAGSRPAGVPQNYLITPFGYFHPFCVREVADGARLMDADAPPACASRAHFDAQGKAAAATGSATKAPRAANSLAAINGWVEDSELVGTSPYAGISASWQVPAAPANRGGQVVYFFPGLQDSNNVQSILQPVLGWNAFGDQAWTIASWNCCRDGAANYSTPRKVSSGDLIAGRVWHDCAAGAATCGSWNVETRDVTQNTLTTLSHTSNYGQSFNWAFGGVLEVYGVANCQNYPADGAISFRSIQLLDINEQVISSPVSLAWSANVLQQGGGCNYHAAASAAATALSY</sequence>
<organism evidence="2 3">
    <name type="scientific">Chromobacterium vaccinii</name>
    <dbReference type="NCBI Taxonomy" id="1108595"/>
    <lineage>
        <taxon>Bacteria</taxon>
        <taxon>Pseudomonadati</taxon>
        <taxon>Pseudomonadota</taxon>
        <taxon>Betaproteobacteria</taxon>
        <taxon>Neisseriales</taxon>
        <taxon>Chromobacteriaceae</taxon>
        <taxon>Chromobacterium</taxon>
    </lineage>
</organism>
<name>A0A1D9LCK5_9NEIS</name>
<feature type="chain" id="PRO_5009442949" evidence="1">
    <location>
        <begin position="26"/>
        <end position="317"/>
    </location>
</feature>
<evidence type="ECO:0000256" key="1">
    <source>
        <dbReference type="SAM" id="SignalP"/>
    </source>
</evidence>